<keyword evidence="3" id="KW-1185">Reference proteome</keyword>
<dbReference type="Proteomes" id="UP000224567">
    <property type="component" value="Unassembled WGS sequence"/>
</dbReference>
<sequence>MMECKRIGEATIKEVSDENDMVVPATTQKSKISDGDVKLSPANSVHLKENSASNEPAGITMSCCSKFLDLDEKYVEVADNEAESSKMEPPEMPENENSPPLTSPEMPENENSSPLSSPQMPENEKSPPLTSPEMPEIVNSPPRLFLEVEPTDEIEEFLATFEREMLRRFRQKYHLLHDVFVKDYFVWKHQGEIDVIGEISFGNDLINGAQLELGYDNPYRQMILDAAGPNFNHGSSWQPYNILNSGHLIRMNVQLRRNMNLRWRRRLI</sequence>
<evidence type="ECO:0000313" key="2">
    <source>
        <dbReference type="EMBL" id="PHT49898.1"/>
    </source>
</evidence>
<protein>
    <submittedName>
        <fullName evidence="2">Uncharacterized protein</fullName>
    </submittedName>
</protein>
<dbReference type="EMBL" id="MLFT02000004">
    <property type="protein sequence ID" value="PHT49898.1"/>
    <property type="molecule type" value="Genomic_DNA"/>
</dbReference>
<evidence type="ECO:0000313" key="3">
    <source>
        <dbReference type="Proteomes" id="UP000224567"/>
    </source>
</evidence>
<proteinExistence type="predicted"/>
<dbReference type="OrthoDB" id="1300496at2759"/>
<name>A0A2G2WXD0_CAPBA</name>
<feature type="compositionally biased region" description="Low complexity" evidence="1">
    <location>
        <begin position="95"/>
        <end position="118"/>
    </location>
</feature>
<evidence type="ECO:0000256" key="1">
    <source>
        <dbReference type="SAM" id="MobiDB-lite"/>
    </source>
</evidence>
<organism evidence="2 3">
    <name type="scientific">Capsicum baccatum</name>
    <name type="common">Peruvian pepper</name>
    <dbReference type="NCBI Taxonomy" id="33114"/>
    <lineage>
        <taxon>Eukaryota</taxon>
        <taxon>Viridiplantae</taxon>
        <taxon>Streptophyta</taxon>
        <taxon>Embryophyta</taxon>
        <taxon>Tracheophyta</taxon>
        <taxon>Spermatophyta</taxon>
        <taxon>Magnoliopsida</taxon>
        <taxon>eudicotyledons</taxon>
        <taxon>Gunneridae</taxon>
        <taxon>Pentapetalae</taxon>
        <taxon>asterids</taxon>
        <taxon>lamiids</taxon>
        <taxon>Solanales</taxon>
        <taxon>Solanaceae</taxon>
        <taxon>Solanoideae</taxon>
        <taxon>Capsiceae</taxon>
        <taxon>Capsicum</taxon>
    </lineage>
</organism>
<reference evidence="3" key="2">
    <citation type="journal article" date="2017" name="J. Anim. Genet.">
        <title>Multiple reference genome sequences of hot pepper reveal the massive evolution of plant disease resistance genes by retroduplication.</title>
        <authorList>
            <person name="Kim S."/>
            <person name="Park J."/>
            <person name="Yeom S.-I."/>
            <person name="Kim Y.-M."/>
            <person name="Seo E."/>
            <person name="Kim K.-T."/>
            <person name="Kim M.-S."/>
            <person name="Lee J.M."/>
            <person name="Cheong K."/>
            <person name="Shin H.-S."/>
            <person name="Kim S.-B."/>
            <person name="Han K."/>
            <person name="Lee J."/>
            <person name="Park M."/>
            <person name="Lee H.-A."/>
            <person name="Lee H.-Y."/>
            <person name="Lee Y."/>
            <person name="Oh S."/>
            <person name="Lee J.H."/>
            <person name="Choi E."/>
            <person name="Choi E."/>
            <person name="Lee S.E."/>
            <person name="Jeon J."/>
            <person name="Kim H."/>
            <person name="Choi G."/>
            <person name="Song H."/>
            <person name="Lee J."/>
            <person name="Lee S.-C."/>
            <person name="Kwon J.-K."/>
            <person name="Lee H.-Y."/>
            <person name="Koo N."/>
            <person name="Hong Y."/>
            <person name="Kim R.W."/>
            <person name="Kang W.-H."/>
            <person name="Huh J.H."/>
            <person name="Kang B.-C."/>
            <person name="Yang T.-J."/>
            <person name="Lee Y.-H."/>
            <person name="Bennetzen J.L."/>
            <person name="Choi D."/>
        </authorList>
    </citation>
    <scope>NUCLEOTIDE SEQUENCE [LARGE SCALE GENOMIC DNA]</scope>
    <source>
        <strain evidence="3">cv. PBC81</strain>
    </source>
</reference>
<dbReference type="AlphaFoldDB" id="A0A2G2WXD0"/>
<gene>
    <name evidence="2" type="ORF">CQW23_09645</name>
</gene>
<comment type="caution">
    <text evidence="2">The sequence shown here is derived from an EMBL/GenBank/DDBJ whole genome shotgun (WGS) entry which is preliminary data.</text>
</comment>
<accession>A0A2G2WXD0</accession>
<reference evidence="2 3" key="1">
    <citation type="journal article" date="2017" name="Genome Biol.">
        <title>New reference genome sequences of hot pepper reveal the massive evolution of plant disease-resistance genes by retroduplication.</title>
        <authorList>
            <person name="Kim S."/>
            <person name="Park J."/>
            <person name="Yeom S.I."/>
            <person name="Kim Y.M."/>
            <person name="Seo E."/>
            <person name="Kim K.T."/>
            <person name="Kim M.S."/>
            <person name="Lee J.M."/>
            <person name="Cheong K."/>
            <person name="Shin H.S."/>
            <person name="Kim S.B."/>
            <person name="Han K."/>
            <person name="Lee J."/>
            <person name="Park M."/>
            <person name="Lee H.A."/>
            <person name="Lee H.Y."/>
            <person name="Lee Y."/>
            <person name="Oh S."/>
            <person name="Lee J.H."/>
            <person name="Choi E."/>
            <person name="Choi E."/>
            <person name="Lee S.E."/>
            <person name="Jeon J."/>
            <person name="Kim H."/>
            <person name="Choi G."/>
            <person name="Song H."/>
            <person name="Lee J."/>
            <person name="Lee S.C."/>
            <person name="Kwon J.K."/>
            <person name="Lee H.Y."/>
            <person name="Koo N."/>
            <person name="Hong Y."/>
            <person name="Kim R.W."/>
            <person name="Kang W.H."/>
            <person name="Huh J.H."/>
            <person name="Kang B.C."/>
            <person name="Yang T.J."/>
            <person name="Lee Y.H."/>
            <person name="Bennetzen J.L."/>
            <person name="Choi D."/>
        </authorList>
    </citation>
    <scope>NUCLEOTIDE SEQUENCE [LARGE SCALE GENOMIC DNA]</scope>
    <source>
        <strain evidence="3">cv. PBC81</strain>
    </source>
</reference>
<feature type="region of interest" description="Disordered" evidence="1">
    <location>
        <begin position="79"/>
        <end position="136"/>
    </location>
</feature>